<sequence>MVFSPQTSFSLEGTDIRIPSCDLGTFQPDPSLNPDTSVKDSVLQALKTGYRHIDAALAYGWGSVERDIGDAIRESEIPREELFVVTKLHNCFHAPEDVSVGMEMSLKNLGLGYVKSDPSIVCSTVIDEVYFLVDLYLMHCKFCQLILLLCLNKIFETVPYAYVRTETYGTQRRPDGKASDPLAPPLIDIPLSKAFDETWAAMEKLVLNGKTRLIGMWKSICCIPHLMRMRIGVSNFSSPKLARLLKTAKFHPVANQDFCKENKIHLIVHSPLGGVPIPVLVGRKSPGRLEDPLVKELAKKYGKTPARIILCYTICRGISVLPKSNNISRISENYQVFLIWTMKIFER</sequence>
<comment type="caution">
    <text evidence="7">The sequence shown here is derived from an EMBL/GenBank/DDBJ whole genome shotgun (WGS) entry which is preliminary data.</text>
</comment>
<evidence type="ECO:0000256" key="4">
    <source>
        <dbReference type="PIRSR" id="PIRSR000097-1"/>
    </source>
</evidence>
<dbReference type="PROSITE" id="PS00063">
    <property type="entry name" value="ALDOKETO_REDUCTASE_3"/>
    <property type="match status" value="1"/>
</dbReference>
<keyword evidence="2" id="KW-0521">NADP</keyword>
<name>A0A9N9LFL2_9HELO</name>
<accession>A0A9N9LFL2</accession>
<evidence type="ECO:0000256" key="1">
    <source>
        <dbReference type="ARBA" id="ARBA00007905"/>
    </source>
</evidence>
<keyword evidence="3" id="KW-0560">Oxidoreductase</keyword>
<dbReference type="PANTHER" id="PTHR43827:SF3">
    <property type="entry name" value="NADP-DEPENDENT OXIDOREDUCTASE DOMAIN-CONTAINING PROTEIN"/>
    <property type="match status" value="1"/>
</dbReference>
<dbReference type="CDD" id="cd19071">
    <property type="entry name" value="AKR_AKR1-5-like"/>
    <property type="match status" value="1"/>
</dbReference>
<feature type="domain" description="NADP-dependent oxidoreductase" evidence="6">
    <location>
        <begin position="24"/>
        <end position="114"/>
    </location>
</feature>
<reference evidence="7" key="1">
    <citation type="submission" date="2021-07" db="EMBL/GenBank/DDBJ databases">
        <authorList>
            <person name="Durling M."/>
        </authorList>
    </citation>
    <scope>NUCLEOTIDE SEQUENCE</scope>
</reference>
<evidence type="ECO:0000313" key="7">
    <source>
        <dbReference type="EMBL" id="CAG8971707.1"/>
    </source>
</evidence>
<keyword evidence="8" id="KW-1185">Reference proteome</keyword>
<dbReference type="InterPro" id="IPR018170">
    <property type="entry name" value="Aldo/ket_reductase_CS"/>
</dbReference>
<dbReference type="AlphaFoldDB" id="A0A9N9LFL2"/>
<dbReference type="GO" id="GO:0016616">
    <property type="term" value="F:oxidoreductase activity, acting on the CH-OH group of donors, NAD or NADP as acceptor"/>
    <property type="evidence" value="ECO:0007669"/>
    <property type="project" value="UniProtKB-ARBA"/>
</dbReference>
<feature type="active site" description="Proton donor" evidence="4">
    <location>
        <position position="59"/>
    </location>
</feature>
<dbReference type="OrthoDB" id="416253at2759"/>
<evidence type="ECO:0000313" key="8">
    <source>
        <dbReference type="Proteomes" id="UP000701801"/>
    </source>
</evidence>
<feature type="site" description="Lowers pKa of active site Tyr" evidence="5">
    <location>
        <position position="87"/>
    </location>
</feature>
<comment type="similarity">
    <text evidence="1">Belongs to the aldo/keto reductase family.</text>
</comment>
<proteinExistence type="inferred from homology"/>
<evidence type="ECO:0000256" key="5">
    <source>
        <dbReference type="PIRSR" id="PIRSR000097-3"/>
    </source>
</evidence>
<dbReference type="PIRSF" id="PIRSF000097">
    <property type="entry name" value="AKR"/>
    <property type="match status" value="1"/>
</dbReference>
<organism evidence="7 8">
    <name type="scientific">Hymenoscyphus albidus</name>
    <dbReference type="NCBI Taxonomy" id="595503"/>
    <lineage>
        <taxon>Eukaryota</taxon>
        <taxon>Fungi</taxon>
        <taxon>Dikarya</taxon>
        <taxon>Ascomycota</taxon>
        <taxon>Pezizomycotina</taxon>
        <taxon>Leotiomycetes</taxon>
        <taxon>Helotiales</taxon>
        <taxon>Helotiaceae</taxon>
        <taxon>Hymenoscyphus</taxon>
    </lineage>
</organism>
<dbReference type="InterPro" id="IPR020471">
    <property type="entry name" value="AKR"/>
</dbReference>
<protein>
    <recommendedName>
        <fullName evidence="6">NADP-dependent oxidoreductase domain-containing protein</fullName>
    </recommendedName>
</protein>
<evidence type="ECO:0000256" key="2">
    <source>
        <dbReference type="ARBA" id="ARBA00022857"/>
    </source>
</evidence>
<evidence type="ECO:0000259" key="6">
    <source>
        <dbReference type="Pfam" id="PF00248"/>
    </source>
</evidence>
<dbReference type="InterPro" id="IPR023210">
    <property type="entry name" value="NADP_OxRdtase_dom"/>
</dbReference>
<gene>
    <name evidence="7" type="ORF">HYALB_00003175</name>
</gene>
<dbReference type="InterPro" id="IPR036812">
    <property type="entry name" value="NAD(P)_OxRdtase_dom_sf"/>
</dbReference>
<dbReference type="Gene3D" id="3.20.20.100">
    <property type="entry name" value="NADP-dependent oxidoreductase domain"/>
    <property type="match status" value="1"/>
</dbReference>
<dbReference type="Proteomes" id="UP000701801">
    <property type="component" value="Unassembled WGS sequence"/>
</dbReference>
<evidence type="ECO:0000256" key="3">
    <source>
        <dbReference type="ARBA" id="ARBA00023002"/>
    </source>
</evidence>
<dbReference type="PANTHER" id="PTHR43827">
    <property type="entry name" value="2,5-DIKETO-D-GLUCONIC ACID REDUCTASE"/>
    <property type="match status" value="1"/>
</dbReference>
<dbReference type="SUPFAM" id="SSF51430">
    <property type="entry name" value="NAD(P)-linked oxidoreductase"/>
    <property type="match status" value="1"/>
</dbReference>
<dbReference type="Pfam" id="PF00248">
    <property type="entry name" value="Aldo_ket_red"/>
    <property type="match status" value="1"/>
</dbReference>
<dbReference type="EMBL" id="CAJVRM010000026">
    <property type="protein sequence ID" value="CAG8971707.1"/>
    <property type="molecule type" value="Genomic_DNA"/>
</dbReference>